<dbReference type="PANTHER" id="PTHR26450:SF145">
    <property type="entry name" value="OLFACTORY RECEPTOR 52N1"/>
    <property type="match status" value="1"/>
</dbReference>
<keyword evidence="7" id="KW-0807">Transducer</keyword>
<dbReference type="PANTHER" id="PTHR26450">
    <property type="entry name" value="OLFACTORY RECEPTOR 56B1-RELATED"/>
    <property type="match status" value="1"/>
</dbReference>
<comment type="caution">
    <text evidence="9">The sequence shown here is derived from an EMBL/GenBank/DDBJ whole genome shotgun (WGS) entry which is preliminary data.</text>
</comment>
<feature type="transmembrane region" description="Helical" evidence="8">
    <location>
        <begin position="145"/>
        <end position="171"/>
    </location>
</feature>
<keyword evidence="6 8" id="KW-0472">Membrane</keyword>
<evidence type="ECO:0000256" key="5">
    <source>
        <dbReference type="ARBA" id="ARBA00022989"/>
    </source>
</evidence>
<reference evidence="9 10" key="1">
    <citation type="journal article" date="2020" name="Mol. Biol. Evol.">
        <title>Interspecific Gene Flow and the Evolution of Specialization in Black and White Rhinoceros.</title>
        <authorList>
            <person name="Moodley Y."/>
            <person name="Westbury M.V."/>
            <person name="Russo I.M."/>
            <person name="Gopalakrishnan S."/>
            <person name="Rakotoarivelo A."/>
            <person name="Olsen R.A."/>
            <person name="Prost S."/>
            <person name="Tunstall T."/>
            <person name="Ryder O.A."/>
            <person name="Dalen L."/>
            <person name="Bruford M.W."/>
        </authorList>
    </citation>
    <scope>NUCLEOTIDE SEQUENCE [LARGE SCALE GENOMIC DNA]</scope>
    <source>
        <strain evidence="9">SBR-YM</strain>
        <tissue evidence="9">Skin</tissue>
    </source>
</reference>
<dbReference type="InterPro" id="IPR000725">
    <property type="entry name" value="Olfact_rcpt"/>
</dbReference>
<dbReference type="Gene3D" id="1.20.1070.10">
    <property type="entry name" value="Rhodopsin 7-helix transmembrane proteins"/>
    <property type="match status" value="2"/>
</dbReference>
<feature type="transmembrane region" description="Helical" evidence="8">
    <location>
        <begin position="177"/>
        <end position="196"/>
    </location>
</feature>
<evidence type="ECO:0000256" key="2">
    <source>
        <dbReference type="ARBA" id="ARBA00022606"/>
    </source>
</evidence>
<feature type="transmembrane region" description="Helical" evidence="8">
    <location>
        <begin position="92"/>
        <end position="112"/>
    </location>
</feature>
<dbReference type="AlphaFoldDB" id="A0A7J7ET42"/>
<organism evidence="9 10">
    <name type="scientific">Diceros bicornis minor</name>
    <name type="common">South-central black rhinoceros</name>
    <dbReference type="NCBI Taxonomy" id="77932"/>
    <lineage>
        <taxon>Eukaryota</taxon>
        <taxon>Metazoa</taxon>
        <taxon>Chordata</taxon>
        <taxon>Craniata</taxon>
        <taxon>Vertebrata</taxon>
        <taxon>Euteleostomi</taxon>
        <taxon>Mammalia</taxon>
        <taxon>Eutheria</taxon>
        <taxon>Laurasiatheria</taxon>
        <taxon>Perissodactyla</taxon>
        <taxon>Rhinocerotidae</taxon>
        <taxon>Diceros</taxon>
    </lineage>
</organism>
<evidence type="ECO:0000256" key="3">
    <source>
        <dbReference type="ARBA" id="ARBA00022692"/>
    </source>
</evidence>
<evidence type="ECO:0000256" key="4">
    <source>
        <dbReference type="ARBA" id="ARBA00022725"/>
    </source>
</evidence>
<dbReference type="SUPFAM" id="SSF81321">
    <property type="entry name" value="Family A G protein-coupled receptor-like"/>
    <property type="match status" value="2"/>
</dbReference>
<keyword evidence="10" id="KW-1185">Reference proteome</keyword>
<dbReference type="GO" id="GO:0005886">
    <property type="term" value="C:plasma membrane"/>
    <property type="evidence" value="ECO:0007669"/>
    <property type="project" value="TreeGrafter"/>
</dbReference>
<evidence type="ECO:0008006" key="11">
    <source>
        <dbReference type="Google" id="ProtNLM"/>
    </source>
</evidence>
<protein>
    <recommendedName>
        <fullName evidence="11">Olfactory receptor</fullName>
    </recommendedName>
</protein>
<dbReference type="GO" id="GO:0004984">
    <property type="term" value="F:olfactory receptor activity"/>
    <property type="evidence" value="ECO:0007669"/>
    <property type="project" value="InterPro"/>
</dbReference>
<dbReference type="EMBL" id="JACDTQ010002427">
    <property type="protein sequence ID" value="KAF5918764.1"/>
    <property type="molecule type" value="Genomic_DNA"/>
</dbReference>
<feature type="transmembrane region" description="Helical" evidence="8">
    <location>
        <begin position="57"/>
        <end position="80"/>
    </location>
</feature>
<accession>A0A7J7ET42</accession>
<keyword evidence="5 8" id="KW-1133">Transmembrane helix</keyword>
<keyword evidence="4" id="KW-0552">Olfaction</keyword>
<evidence type="ECO:0000256" key="6">
    <source>
        <dbReference type="ARBA" id="ARBA00023136"/>
    </source>
</evidence>
<dbReference type="Pfam" id="PF13853">
    <property type="entry name" value="7tm_4"/>
    <property type="match status" value="2"/>
</dbReference>
<dbReference type="GO" id="GO:0007186">
    <property type="term" value="P:G protein-coupled receptor signaling pathway"/>
    <property type="evidence" value="ECO:0007669"/>
    <property type="project" value="InterPro"/>
</dbReference>
<evidence type="ECO:0000256" key="8">
    <source>
        <dbReference type="SAM" id="Phobius"/>
    </source>
</evidence>
<gene>
    <name evidence="9" type="ORF">HPG69_005802</name>
</gene>
<dbReference type="Proteomes" id="UP000551758">
    <property type="component" value="Unassembled WGS sequence"/>
</dbReference>
<evidence type="ECO:0000256" key="7">
    <source>
        <dbReference type="ARBA" id="ARBA00023224"/>
    </source>
</evidence>
<evidence type="ECO:0000256" key="1">
    <source>
        <dbReference type="ARBA" id="ARBA00004141"/>
    </source>
</evidence>
<comment type="subcellular location">
    <subcellularLocation>
        <location evidence="1">Membrane</location>
        <topology evidence="1">Multi-pass membrane protein</topology>
    </subcellularLocation>
</comment>
<sequence>MSEAKISCSNVKTDAIYGLMVALLIGGFAILCITISCTMILRAVVSLSSADVRQKTFSTCTAHICDIINTYVPAFFTLLIHHFGGHTIPPQIHIIMVYLYLLMPPTMNPIVYNQADIRKFMLVSNNSYVAPKSFIRNGIPGLERVHMWISLPFCTMYIISLVGKLGLVYLIHHEESLHHPIACLVQMLFVHGFTGVESGVLMLMALDCCVAICHPLCHATILTNSFIAKAGLATLLRGML</sequence>
<keyword evidence="2" id="KW-0716">Sensory transduction</keyword>
<dbReference type="InterPro" id="IPR050402">
    <property type="entry name" value="OR51/52/56-like"/>
</dbReference>
<feature type="transmembrane region" description="Helical" evidence="8">
    <location>
        <begin position="15"/>
        <end position="45"/>
    </location>
</feature>
<name>A0A7J7ET42_DICBM</name>
<evidence type="ECO:0000313" key="9">
    <source>
        <dbReference type="EMBL" id="KAF5918764.1"/>
    </source>
</evidence>
<evidence type="ECO:0000313" key="10">
    <source>
        <dbReference type="Proteomes" id="UP000551758"/>
    </source>
</evidence>
<proteinExistence type="predicted"/>
<keyword evidence="3 8" id="KW-0812">Transmembrane</keyword>